<dbReference type="EMBL" id="QFZK01000009">
    <property type="protein sequence ID" value="RFO96155.1"/>
    <property type="molecule type" value="Genomic_DNA"/>
</dbReference>
<dbReference type="OrthoDB" id="9807561at2"/>
<dbReference type="Proteomes" id="UP000260665">
    <property type="component" value="Unassembled WGS sequence"/>
</dbReference>
<name>A0A3E1R9X6_9BURK</name>
<protein>
    <submittedName>
        <fullName evidence="1">DUF2442 domain-containing protein</fullName>
    </submittedName>
</protein>
<gene>
    <name evidence="1" type="ORF">DIC66_14205</name>
</gene>
<keyword evidence="2" id="KW-1185">Reference proteome</keyword>
<dbReference type="InterPro" id="IPR018841">
    <property type="entry name" value="DUF2442"/>
</dbReference>
<dbReference type="AlphaFoldDB" id="A0A3E1R9X6"/>
<comment type="caution">
    <text evidence="1">The sequence shown here is derived from an EMBL/GenBank/DDBJ whole genome shotgun (WGS) entry which is preliminary data.</text>
</comment>
<dbReference type="Gene3D" id="3.30.2020.40">
    <property type="entry name" value="Uncharacterised protein PF10387, DUF2442"/>
    <property type="match status" value="1"/>
</dbReference>
<proteinExistence type="predicted"/>
<organism evidence="1 2">
    <name type="scientific">Rhodoferax lacus</name>
    <dbReference type="NCBI Taxonomy" id="2184758"/>
    <lineage>
        <taxon>Bacteria</taxon>
        <taxon>Pseudomonadati</taxon>
        <taxon>Pseudomonadota</taxon>
        <taxon>Betaproteobacteria</taxon>
        <taxon>Burkholderiales</taxon>
        <taxon>Comamonadaceae</taxon>
        <taxon>Rhodoferax</taxon>
    </lineage>
</organism>
<dbReference type="Pfam" id="PF10387">
    <property type="entry name" value="DUF2442"/>
    <property type="match status" value="1"/>
</dbReference>
<reference evidence="1 2" key="1">
    <citation type="submission" date="2018-05" db="EMBL/GenBank/DDBJ databases">
        <title>Rhodoferax soyangensis sp.nov., isolated from an oligotrophic freshwater lake.</title>
        <authorList>
            <person name="Park M."/>
        </authorList>
    </citation>
    <scope>NUCLEOTIDE SEQUENCE [LARGE SCALE GENOMIC DNA]</scope>
    <source>
        <strain evidence="1 2">IMCC26218</strain>
    </source>
</reference>
<sequence>MSSFMFNIAPKAMSVVCSDDELRVSLADGRTLTVPLAWFPRLAHASSGERADYELMGDGEGIHWPLVDEDISVAGLLAGQPSVEAKSPIV</sequence>
<evidence type="ECO:0000313" key="1">
    <source>
        <dbReference type="EMBL" id="RFO96155.1"/>
    </source>
</evidence>
<evidence type="ECO:0000313" key="2">
    <source>
        <dbReference type="Proteomes" id="UP000260665"/>
    </source>
</evidence>
<accession>A0A3E1R9X6</accession>